<dbReference type="Pfam" id="PF02378">
    <property type="entry name" value="PTS_EIIC"/>
    <property type="match status" value="1"/>
</dbReference>
<dbReference type="OrthoDB" id="3181636at2"/>
<proteinExistence type="predicted"/>
<dbReference type="GO" id="GO:0005886">
    <property type="term" value="C:plasma membrane"/>
    <property type="evidence" value="ECO:0007669"/>
    <property type="project" value="UniProtKB-SubCell"/>
</dbReference>
<evidence type="ECO:0000256" key="9">
    <source>
        <dbReference type="SAM" id="Phobius"/>
    </source>
</evidence>
<dbReference type="InterPro" id="IPR051088">
    <property type="entry name" value="PTS_Sugar-EIIC/EIIB"/>
</dbReference>
<feature type="transmembrane region" description="Helical" evidence="9">
    <location>
        <begin position="407"/>
        <end position="429"/>
    </location>
</feature>
<dbReference type="NCBIfam" id="TIGR00410">
    <property type="entry name" value="lacE"/>
    <property type="match status" value="1"/>
</dbReference>
<organism evidence="11 12">
    <name type="scientific">Coriobacterium glomerans (strain ATCC 49209 / DSM 20642 / JCM 10262 / PW2)</name>
    <dbReference type="NCBI Taxonomy" id="700015"/>
    <lineage>
        <taxon>Bacteria</taxon>
        <taxon>Bacillati</taxon>
        <taxon>Actinomycetota</taxon>
        <taxon>Coriobacteriia</taxon>
        <taxon>Coriobacteriales</taxon>
        <taxon>Coriobacteriaceae</taxon>
        <taxon>Coriobacterium</taxon>
    </lineage>
</organism>
<dbReference type="PROSITE" id="PS51105">
    <property type="entry name" value="PTS_EIIC_TYPE_3"/>
    <property type="match status" value="1"/>
</dbReference>
<feature type="transmembrane region" description="Helical" evidence="9">
    <location>
        <begin position="301"/>
        <end position="320"/>
    </location>
</feature>
<keyword evidence="4 8" id="KW-0762">Sugar transport</keyword>
<name>F2N9A6_CORGP</name>
<dbReference type="InterPro" id="IPR004796">
    <property type="entry name" value="PTS_IIC_cello"/>
</dbReference>
<feature type="transmembrane region" description="Helical" evidence="9">
    <location>
        <begin position="194"/>
        <end position="214"/>
    </location>
</feature>
<feature type="transmembrane region" description="Helical" evidence="9">
    <location>
        <begin position="153"/>
        <end position="173"/>
    </location>
</feature>
<dbReference type="PIRSF" id="PIRSF006351">
    <property type="entry name" value="PTS_EIIC-Cellobiose"/>
    <property type="match status" value="1"/>
</dbReference>
<dbReference type="InterPro" id="IPR003352">
    <property type="entry name" value="PTS_EIIC"/>
</dbReference>
<evidence type="ECO:0000259" key="10">
    <source>
        <dbReference type="PROSITE" id="PS51105"/>
    </source>
</evidence>
<keyword evidence="6 9" id="KW-1133">Transmembrane helix</keyword>
<protein>
    <recommendedName>
        <fullName evidence="8">Permease IIC component</fullName>
    </recommendedName>
</protein>
<evidence type="ECO:0000256" key="1">
    <source>
        <dbReference type="ARBA" id="ARBA00004651"/>
    </source>
</evidence>
<dbReference type="GO" id="GO:0009401">
    <property type="term" value="P:phosphoenolpyruvate-dependent sugar phosphotransferase system"/>
    <property type="evidence" value="ECO:0007669"/>
    <property type="project" value="InterPro"/>
</dbReference>
<gene>
    <name evidence="11" type="ordered locus">Corgl_1759</name>
</gene>
<evidence type="ECO:0000256" key="8">
    <source>
        <dbReference type="PIRNR" id="PIRNR006351"/>
    </source>
</evidence>
<evidence type="ECO:0000256" key="7">
    <source>
        <dbReference type="ARBA" id="ARBA00023136"/>
    </source>
</evidence>
<dbReference type="KEGG" id="cgo:Corgl_1759"/>
<feature type="transmembrane region" description="Helical" evidence="9">
    <location>
        <begin position="65"/>
        <end position="90"/>
    </location>
</feature>
<keyword evidence="2 8" id="KW-0813">Transport</keyword>
<dbReference type="PANTHER" id="PTHR33989">
    <property type="match status" value="1"/>
</dbReference>
<keyword evidence="7 8" id="KW-0472">Membrane</keyword>
<keyword evidence="3 8" id="KW-1003">Cell membrane</keyword>
<dbReference type="PANTHER" id="PTHR33989:SF10">
    <property type="entry name" value="PERMEASE IIC COMPONENT"/>
    <property type="match status" value="1"/>
</dbReference>
<dbReference type="RefSeq" id="WP_013709596.1">
    <property type="nucleotide sequence ID" value="NC_015389.1"/>
</dbReference>
<accession>F2N9A6</accession>
<keyword evidence="11" id="KW-0808">Transferase</keyword>
<evidence type="ECO:0000256" key="6">
    <source>
        <dbReference type="ARBA" id="ARBA00022989"/>
    </source>
</evidence>
<reference evidence="12" key="1">
    <citation type="journal article" date="2013" name="Stand. Genomic Sci.">
        <title>Complete genome sequence of Coriobacterium glomerans type strain (PW2(T)) from the midgut of Pyrrhocoris apterus L. (red soldier bug).</title>
        <authorList>
            <person name="Stackebrandt E."/>
            <person name="Zeytun A."/>
            <person name="Lapidus A."/>
            <person name="Nolan M."/>
            <person name="Lucas S."/>
            <person name="Hammon N."/>
            <person name="Deshpande S."/>
            <person name="Cheng J.F."/>
            <person name="Tapia R."/>
            <person name="Goodwin L.A."/>
            <person name="Pitluck S."/>
            <person name="Liolios K."/>
            <person name="Pagani I."/>
            <person name="Ivanova N."/>
            <person name="Mavromatis K."/>
            <person name="Mikhailova N."/>
            <person name="Huntemann M."/>
            <person name="Pati A."/>
            <person name="Chen A."/>
            <person name="Palaniappan K."/>
            <person name="Chang Y.J."/>
            <person name="Land M."/>
            <person name="Hauser L."/>
            <person name="Rohde M."/>
            <person name="Pukall R."/>
            <person name="Goker M."/>
            <person name="Detter J.C."/>
            <person name="Woyke T."/>
            <person name="Bristow J."/>
            <person name="Eisen J.A."/>
            <person name="Markowitz V."/>
            <person name="Hugenholtz P."/>
            <person name="Kyrpides N.C."/>
            <person name="Klenk H.P."/>
        </authorList>
    </citation>
    <scope>NUCLEOTIDE SEQUENCE</scope>
    <source>
        <strain evidence="12">ATCC 49209 / DSM 20642 / JCM 10262 / PW2</strain>
    </source>
</reference>
<evidence type="ECO:0000256" key="2">
    <source>
        <dbReference type="ARBA" id="ARBA00022448"/>
    </source>
</evidence>
<feature type="transmembrane region" description="Helical" evidence="9">
    <location>
        <begin position="31"/>
        <end position="53"/>
    </location>
</feature>
<evidence type="ECO:0000256" key="3">
    <source>
        <dbReference type="ARBA" id="ARBA00022475"/>
    </source>
</evidence>
<comment type="subcellular location">
    <subcellularLocation>
        <location evidence="1">Cell membrane</location>
        <topology evidence="1">Multi-pass membrane protein</topology>
    </subcellularLocation>
</comment>
<feature type="transmembrane region" description="Helical" evidence="9">
    <location>
        <begin position="368"/>
        <end position="387"/>
    </location>
</feature>
<evidence type="ECO:0000256" key="5">
    <source>
        <dbReference type="ARBA" id="ARBA00022692"/>
    </source>
</evidence>
<dbReference type="HOGENOM" id="CLU_029688_1_0_11"/>
<keyword evidence="5 9" id="KW-0812">Transmembrane</keyword>
<feature type="transmembrane region" description="Helical" evidence="9">
    <location>
        <begin position="111"/>
        <end position="133"/>
    </location>
</feature>
<dbReference type="AlphaFoldDB" id="F2N9A6"/>
<dbReference type="GO" id="GO:1901264">
    <property type="term" value="P:carbohydrate derivative transport"/>
    <property type="evidence" value="ECO:0007669"/>
    <property type="project" value="TreeGrafter"/>
</dbReference>
<dbReference type="eggNOG" id="COG1455">
    <property type="taxonomic scope" value="Bacteria"/>
</dbReference>
<dbReference type="EMBL" id="CP002628">
    <property type="protein sequence ID" value="AEB07854.1"/>
    <property type="molecule type" value="Genomic_DNA"/>
</dbReference>
<comment type="function">
    <text evidence="8">The phosphoenolpyruvate-dependent sugar phosphotransferase system (PTS), a major carbohydrate active -transport system, catalyzes the phosphorylation of incoming sugar substrates concomitant with their translocation across the cell membrane.</text>
</comment>
<dbReference type="Proteomes" id="UP000006851">
    <property type="component" value="Chromosome"/>
</dbReference>
<keyword evidence="12" id="KW-1185">Reference proteome</keyword>
<evidence type="ECO:0000256" key="4">
    <source>
        <dbReference type="ARBA" id="ARBA00022597"/>
    </source>
</evidence>
<dbReference type="InterPro" id="IPR004501">
    <property type="entry name" value="PTS_EIIC_3"/>
</dbReference>
<dbReference type="STRING" id="700015.Corgl_1759"/>
<evidence type="ECO:0000313" key="11">
    <source>
        <dbReference type="EMBL" id="AEB07854.1"/>
    </source>
</evidence>
<feature type="domain" description="PTS EIIC type-3" evidence="10">
    <location>
        <begin position="7"/>
        <end position="427"/>
    </location>
</feature>
<sequence length="441" mass="47244">MNVIDRFADKLMPIMAKVSSQRHLVAIRDSFIETMPLIMAASLMTLLNALVFTNESIAHIVDLGYLSRLAIIITNGTMNIMAIIVAYQIGSNLAKEYIRRGFINDPAFSELHSGVLAVGAMFIVMPLETLVTLTDGTTATATGVYSTALTSSSGVATAMICGLISTELFCRLARVNCFKIKMPDGVPPAVAKSFNSLIPEMLVVLLFGILVYALDTFTGYSVPQLIELAIQLPLKGLVLSVGGMLGLQFVSDTLWVFGMHGSSILAPIRQAPMLEALQENMLALQHGAPIPNIITENFTNAFGLIGGGGCILPLTIALFISSRRPDYRKIAKLGVTTTLFNITEPVMFGLPVVLNPVFMIPCAIIPSINLIIAYACTAVGIIGRISVSAPWVTPPVLQTYIASSGDIPATILTVLLIGLDIVLFLPFVIASNRTMKVEANV</sequence>
<dbReference type="GO" id="GO:0008982">
    <property type="term" value="F:protein-N(PI)-phosphohistidine-sugar phosphotransferase activity"/>
    <property type="evidence" value="ECO:0007669"/>
    <property type="project" value="UniProtKB-UniRule"/>
</dbReference>
<evidence type="ECO:0000313" key="12">
    <source>
        <dbReference type="Proteomes" id="UP000006851"/>
    </source>
</evidence>